<dbReference type="Pfam" id="PF13520">
    <property type="entry name" value="AA_permease_2"/>
    <property type="match status" value="1"/>
</dbReference>
<proteinExistence type="inferred from homology"/>
<feature type="region of interest" description="Disordered" evidence="6">
    <location>
        <begin position="82"/>
        <end position="116"/>
    </location>
</feature>
<comment type="subcellular location">
    <subcellularLocation>
        <location evidence="1">Membrane</location>
        <topology evidence="1">Multi-pass membrane protein</topology>
    </subcellularLocation>
</comment>
<feature type="transmembrane region" description="Helical" evidence="7">
    <location>
        <begin position="445"/>
        <end position="464"/>
    </location>
</feature>
<dbReference type="GO" id="GO:0015171">
    <property type="term" value="F:amino acid transmembrane transporter activity"/>
    <property type="evidence" value="ECO:0007669"/>
    <property type="project" value="TreeGrafter"/>
</dbReference>
<accession>A0AAX4PIL8</accession>
<feature type="transmembrane region" description="Helical" evidence="7">
    <location>
        <begin position="470"/>
        <end position="492"/>
    </location>
</feature>
<dbReference type="EMBL" id="CP151513">
    <property type="protein sequence ID" value="WZN65747.1"/>
    <property type="molecule type" value="Genomic_DNA"/>
</dbReference>
<evidence type="ECO:0000256" key="3">
    <source>
        <dbReference type="ARBA" id="ARBA00022692"/>
    </source>
</evidence>
<evidence type="ECO:0000256" key="5">
    <source>
        <dbReference type="ARBA" id="ARBA00023136"/>
    </source>
</evidence>
<organism evidence="9 10">
    <name type="scientific">Chloropicon roscoffensis</name>
    <dbReference type="NCBI Taxonomy" id="1461544"/>
    <lineage>
        <taxon>Eukaryota</taxon>
        <taxon>Viridiplantae</taxon>
        <taxon>Chlorophyta</taxon>
        <taxon>Chloropicophyceae</taxon>
        <taxon>Chloropicales</taxon>
        <taxon>Chloropicaceae</taxon>
        <taxon>Chloropicon</taxon>
    </lineage>
</organism>
<protein>
    <submittedName>
        <fullName evidence="9">Cationic amino acid transporter</fullName>
    </submittedName>
</protein>
<feature type="region of interest" description="Disordered" evidence="6">
    <location>
        <begin position="1"/>
        <end position="48"/>
    </location>
</feature>
<evidence type="ECO:0000256" key="2">
    <source>
        <dbReference type="ARBA" id="ARBA00008572"/>
    </source>
</evidence>
<reference evidence="9 10" key="1">
    <citation type="submission" date="2024-03" db="EMBL/GenBank/DDBJ databases">
        <title>Complete genome sequence of the green alga Chloropicon roscoffensis RCC1871.</title>
        <authorList>
            <person name="Lemieux C."/>
            <person name="Pombert J.-F."/>
            <person name="Otis C."/>
            <person name="Turmel M."/>
        </authorList>
    </citation>
    <scope>NUCLEOTIDE SEQUENCE [LARGE SCALE GENOMIC DNA]</scope>
    <source>
        <strain evidence="9 10">RCC1871</strain>
    </source>
</reference>
<keyword evidence="10" id="KW-1185">Reference proteome</keyword>
<dbReference type="AlphaFoldDB" id="A0AAX4PIL8"/>
<dbReference type="Proteomes" id="UP001472866">
    <property type="component" value="Chromosome 13"/>
</dbReference>
<feature type="transmembrane region" description="Helical" evidence="7">
    <location>
        <begin position="559"/>
        <end position="577"/>
    </location>
</feature>
<dbReference type="PANTHER" id="PTHR43243:SF41">
    <property type="entry name" value="CATIONIC AMINO ACID TRANSPORTER 7, CHLOROPLASTIC"/>
    <property type="match status" value="1"/>
</dbReference>
<feature type="transmembrane region" description="Helical" evidence="7">
    <location>
        <begin position="131"/>
        <end position="153"/>
    </location>
</feature>
<sequence>MDLKDVDLSEGSLDAGSGARDGLASSPGARAESEPDAQASRSGNDFSSSGGVLLHESYFSRRWNAFRRKALVRRRATNVCLDHPGTPLSQPASRLNNGTDSASEASASEGTPKVAEGEDAGMKRVLGAGDLIMFGIGGIVGAGVFVLTGVGAHDAAGPAIIVSYLIASLAAGLSALCYTEFAVDMPIAGGAFNYVAIECGEVFGWISGWNLVLEYTLSVAAVGRGFTSYASTMFGFTPDQWRVPLGPLSLDFPGLFVVAAVTGLLCYGTKESSRFNAIITTVNLAVILFVVFVGLPEISPADFKPFAPMGVTGVFNGAAIVFFSYVGFDTVATTAEETRNPSRDLPIGIIGSLSVCTVLYAAMCAALTGMVYYEDIDVNAPFADAFNRIGMGWATEIVSIGAVTGIVTALLVSLMGCARIYTILGRTGLLPPAMSKISKSRGTPINATCVTGLTAGLLTFLFDIEILAELVSIGTLFVFSFVAASILFKHYGREVGGRSNTRWLVLRMAVQVVLSLVLCFFVMSEMWVGVAILTLLYLGVSFSYLSFPRNNLILKFRVPLLPLVPSMCILFNVYLIASLGFLAYVRFFIWNFAGLAVYFFYGAIHTSEVEASQLKSIALVGMKRDSLREDTTLLSGEERS</sequence>
<keyword evidence="5 7" id="KW-0472">Membrane</keyword>
<keyword evidence="4 7" id="KW-1133">Transmembrane helix</keyword>
<keyword evidence="3 7" id="KW-0812">Transmembrane</keyword>
<evidence type="ECO:0000313" key="10">
    <source>
        <dbReference type="Proteomes" id="UP001472866"/>
    </source>
</evidence>
<feature type="transmembrane region" description="Helical" evidence="7">
    <location>
        <begin position="248"/>
        <end position="268"/>
    </location>
</feature>
<evidence type="ECO:0000256" key="1">
    <source>
        <dbReference type="ARBA" id="ARBA00004141"/>
    </source>
</evidence>
<evidence type="ECO:0000256" key="4">
    <source>
        <dbReference type="ARBA" id="ARBA00022989"/>
    </source>
</evidence>
<dbReference type="Pfam" id="PF13906">
    <property type="entry name" value="AA_permease_C"/>
    <property type="match status" value="1"/>
</dbReference>
<feature type="transmembrane region" description="Helical" evidence="7">
    <location>
        <begin position="504"/>
        <end position="523"/>
    </location>
</feature>
<evidence type="ECO:0000313" key="9">
    <source>
        <dbReference type="EMBL" id="WZN65747.1"/>
    </source>
</evidence>
<feature type="compositionally biased region" description="Polar residues" evidence="6">
    <location>
        <begin position="87"/>
        <end position="109"/>
    </location>
</feature>
<dbReference type="InterPro" id="IPR002293">
    <property type="entry name" value="AA/rel_permease1"/>
</dbReference>
<evidence type="ECO:0000256" key="6">
    <source>
        <dbReference type="SAM" id="MobiDB-lite"/>
    </source>
</evidence>
<evidence type="ECO:0000256" key="7">
    <source>
        <dbReference type="SAM" id="Phobius"/>
    </source>
</evidence>
<dbReference type="InterPro" id="IPR029485">
    <property type="entry name" value="CAT_C"/>
</dbReference>
<feature type="transmembrane region" description="Helical" evidence="7">
    <location>
        <begin position="307"/>
        <end position="328"/>
    </location>
</feature>
<feature type="transmembrane region" description="Helical" evidence="7">
    <location>
        <begin position="275"/>
        <end position="295"/>
    </location>
</feature>
<gene>
    <name evidence="9" type="ORF">HKI87_13g73090</name>
</gene>
<feature type="compositionally biased region" description="Polar residues" evidence="6">
    <location>
        <begin position="39"/>
        <end position="48"/>
    </location>
</feature>
<name>A0AAX4PIL8_9CHLO</name>
<feature type="transmembrane region" description="Helical" evidence="7">
    <location>
        <begin position="583"/>
        <end position="604"/>
    </location>
</feature>
<evidence type="ECO:0000259" key="8">
    <source>
        <dbReference type="Pfam" id="PF13906"/>
    </source>
</evidence>
<feature type="transmembrane region" description="Helical" evidence="7">
    <location>
        <begin position="159"/>
        <end position="179"/>
    </location>
</feature>
<dbReference type="GO" id="GO:0005886">
    <property type="term" value="C:plasma membrane"/>
    <property type="evidence" value="ECO:0007669"/>
    <property type="project" value="TreeGrafter"/>
</dbReference>
<feature type="transmembrane region" description="Helical" evidence="7">
    <location>
        <begin position="393"/>
        <end position="424"/>
    </location>
</feature>
<feature type="transmembrane region" description="Helical" evidence="7">
    <location>
        <begin position="349"/>
        <end position="373"/>
    </location>
</feature>
<dbReference type="Gene3D" id="1.20.1740.10">
    <property type="entry name" value="Amino acid/polyamine transporter I"/>
    <property type="match status" value="1"/>
</dbReference>
<comment type="similarity">
    <text evidence="2">Belongs to the amino acid-polyamine-organocation (APC) superfamily. Cationic amino acid transporter (CAT) (TC 2.A.3.3) family.</text>
</comment>
<feature type="domain" description="Cationic amino acid transporter C-terminal" evidence="8">
    <location>
        <begin position="556"/>
        <end position="605"/>
    </location>
</feature>
<dbReference type="PANTHER" id="PTHR43243">
    <property type="entry name" value="INNER MEMBRANE TRANSPORTER YGJI-RELATED"/>
    <property type="match status" value="1"/>
</dbReference>